<organism evidence="2 3">
    <name type="scientific">Crystallibacter crystallopoietes</name>
    <dbReference type="NCBI Taxonomy" id="37928"/>
    <lineage>
        <taxon>Bacteria</taxon>
        <taxon>Bacillati</taxon>
        <taxon>Actinomycetota</taxon>
        <taxon>Actinomycetes</taxon>
        <taxon>Micrococcales</taxon>
        <taxon>Micrococcaceae</taxon>
        <taxon>Crystallibacter</taxon>
    </lineage>
</organism>
<evidence type="ECO:0000313" key="3">
    <source>
        <dbReference type="Proteomes" id="UP000181917"/>
    </source>
</evidence>
<dbReference type="RefSeq" id="WP_139186712.1">
    <property type="nucleotide sequence ID" value="NZ_CP018863.1"/>
</dbReference>
<protein>
    <submittedName>
        <fullName evidence="2">Uncharacterized protein</fullName>
    </submittedName>
</protein>
<proteinExistence type="predicted"/>
<name>A0A1H0ZEF7_9MICC</name>
<dbReference type="OrthoDB" id="4947588at2"/>
<reference evidence="2 3" key="1">
    <citation type="submission" date="2016-10" db="EMBL/GenBank/DDBJ databases">
        <authorList>
            <person name="de Groot N.N."/>
        </authorList>
    </citation>
    <scope>NUCLEOTIDE SEQUENCE [LARGE SCALE GENOMIC DNA]</scope>
    <source>
        <strain evidence="2 3">DSM 20117</strain>
    </source>
</reference>
<evidence type="ECO:0000313" key="2">
    <source>
        <dbReference type="EMBL" id="SDQ25784.1"/>
    </source>
</evidence>
<dbReference type="EMBL" id="FNKH01000002">
    <property type="protein sequence ID" value="SDQ25784.1"/>
    <property type="molecule type" value="Genomic_DNA"/>
</dbReference>
<gene>
    <name evidence="2" type="ORF">SAMN04489742_0303</name>
</gene>
<feature type="region of interest" description="Disordered" evidence="1">
    <location>
        <begin position="25"/>
        <end position="45"/>
    </location>
</feature>
<sequence>MSDLGDVREGMDVFDASGEKVGTVKSVKFGDPEATTAEGQTSERDPNIVQAVATALSGQANLPEERRERLLRMGYVEVDGKGFGNNFFEASDAVKRVSGNAVHLNPTRGERTKS</sequence>
<keyword evidence="3" id="KW-1185">Reference proteome</keyword>
<accession>A0A1H0ZEF7</accession>
<dbReference type="Proteomes" id="UP000181917">
    <property type="component" value="Unassembled WGS sequence"/>
</dbReference>
<evidence type="ECO:0000256" key="1">
    <source>
        <dbReference type="SAM" id="MobiDB-lite"/>
    </source>
</evidence>
<dbReference type="AlphaFoldDB" id="A0A1H0ZEF7"/>